<reference evidence="5 6" key="1">
    <citation type="submission" date="2018-11" db="EMBL/GenBank/DDBJ databases">
        <authorList>
            <consortium name="Pathogen Informatics"/>
        </authorList>
    </citation>
    <scope>NUCLEOTIDE SEQUENCE [LARGE SCALE GENOMIC DNA]</scope>
</reference>
<dbReference type="AlphaFoldDB" id="A0A3P8AV88"/>
<dbReference type="GO" id="GO:0008233">
    <property type="term" value="F:peptidase activity"/>
    <property type="evidence" value="ECO:0007669"/>
    <property type="project" value="UniProtKB-KW"/>
</dbReference>
<keyword evidence="6" id="KW-1185">Reference proteome</keyword>
<keyword evidence="2" id="KW-0833">Ubl conjugation pathway</keyword>
<evidence type="ECO:0000313" key="7">
    <source>
        <dbReference type="WBParaSite" id="HPBE_0002015201-mRNA-1"/>
    </source>
</evidence>
<protein>
    <submittedName>
        <fullName evidence="7">UBA domain-containing protein</fullName>
    </submittedName>
</protein>
<proteinExistence type="predicted"/>
<dbReference type="Pfam" id="PF25010">
    <property type="entry name" value="ARM_UBP24_USP9X-Y"/>
    <property type="match status" value="1"/>
</dbReference>
<dbReference type="Gene3D" id="1.10.8.10">
    <property type="entry name" value="DNA helicase RuvA subunit, C-terminal domain"/>
    <property type="match status" value="1"/>
</dbReference>
<dbReference type="OrthoDB" id="289038at2759"/>
<gene>
    <name evidence="5" type="ORF">HPBE_LOCUS20151</name>
</gene>
<dbReference type="GO" id="GO:0006508">
    <property type="term" value="P:proteolysis"/>
    <property type="evidence" value="ECO:0007669"/>
    <property type="project" value="UniProtKB-KW"/>
</dbReference>
<dbReference type="SUPFAM" id="SSF46934">
    <property type="entry name" value="UBA-like"/>
    <property type="match status" value="1"/>
</dbReference>
<dbReference type="InterPro" id="IPR015940">
    <property type="entry name" value="UBA"/>
</dbReference>
<evidence type="ECO:0000256" key="3">
    <source>
        <dbReference type="ARBA" id="ARBA00022801"/>
    </source>
</evidence>
<feature type="domain" description="UBA" evidence="4">
    <location>
        <begin position="21"/>
        <end position="62"/>
    </location>
</feature>
<evidence type="ECO:0000259" key="4">
    <source>
        <dbReference type="PROSITE" id="PS50030"/>
    </source>
</evidence>
<dbReference type="Proteomes" id="UP000050761">
    <property type="component" value="Unassembled WGS sequence"/>
</dbReference>
<reference evidence="7" key="2">
    <citation type="submission" date="2019-09" db="UniProtKB">
        <authorList>
            <consortium name="WormBaseParasite"/>
        </authorList>
    </citation>
    <scope>IDENTIFICATION</scope>
</reference>
<dbReference type="PROSITE" id="PS50030">
    <property type="entry name" value="UBA"/>
    <property type="match status" value="1"/>
</dbReference>
<evidence type="ECO:0000313" key="6">
    <source>
        <dbReference type="Proteomes" id="UP000050761"/>
    </source>
</evidence>
<dbReference type="InterPro" id="IPR009060">
    <property type="entry name" value="UBA-like_sf"/>
</dbReference>
<keyword evidence="3" id="KW-0378">Hydrolase</keyword>
<accession>A0A3P8AV88</accession>
<keyword evidence="1" id="KW-0645">Protease</keyword>
<dbReference type="InterPro" id="IPR056850">
    <property type="entry name" value="ARM_UBP34_24_USP9X_Y"/>
</dbReference>
<sequence>MKSTPKFYEVDSSRTSDFAEQEDHDMKLATLLSHGFEQPDIEVALRKSNNDVTKAYNILSSAFQPIKHFIPASNDDPVNDDHEAGPSSEVFPVFSFKSVRRTINTEECGIFSISLAVMRCVEVSKELLNNNIFDPLCNEFLDMYLPKCITLHVSPPEDIIALLNALDSFHEFLDSDKMDVVLKEITEESLLIIDEVDEKQVRDSLCRNHVVEATDICMKWIDLLGESAEACNRTRLKFFLRCITCNQLDAKVFAFHELGRLAGKLRSSSNLVYVSAFNSWLKDNNIIKHALQGNMDQPTYLEKIRPILSYMTSEMSASDLGRGDRLNSCNTPRAPGIELKHRFASEEHQTEFKRVQESRPMGRYEMFAAFTHSGNSKLL</sequence>
<evidence type="ECO:0000256" key="2">
    <source>
        <dbReference type="ARBA" id="ARBA00022786"/>
    </source>
</evidence>
<evidence type="ECO:0000256" key="1">
    <source>
        <dbReference type="ARBA" id="ARBA00022670"/>
    </source>
</evidence>
<organism evidence="5">
    <name type="scientific">Heligmosomoides polygyrus</name>
    <name type="common">Parasitic roundworm</name>
    <dbReference type="NCBI Taxonomy" id="6339"/>
    <lineage>
        <taxon>Eukaryota</taxon>
        <taxon>Metazoa</taxon>
        <taxon>Ecdysozoa</taxon>
        <taxon>Nematoda</taxon>
        <taxon>Chromadorea</taxon>
        <taxon>Rhabditida</taxon>
        <taxon>Rhabditina</taxon>
        <taxon>Rhabditomorpha</taxon>
        <taxon>Strongyloidea</taxon>
        <taxon>Heligmosomidae</taxon>
        <taxon>Heligmosomoides</taxon>
    </lineage>
</organism>
<evidence type="ECO:0000313" key="5">
    <source>
        <dbReference type="EMBL" id="VDP18477.1"/>
    </source>
</evidence>
<dbReference type="WBParaSite" id="HPBE_0002015201-mRNA-1">
    <property type="protein sequence ID" value="HPBE_0002015201-mRNA-1"/>
    <property type="gene ID" value="HPBE_0002015201"/>
</dbReference>
<dbReference type="EMBL" id="UZAH01031902">
    <property type="protein sequence ID" value="VDP18477.1"/>
    <property type="molecule type" value="Genomic_DNA"/>
</dbReference>
<name>A0A3P8AV88_HELPZ</name>